<organism evidence="1">
    <name type="scientific">marine sediment metagenome</name>
    <dbReference type="NCBI Taxonomy" id="412755"/>
    <lineage>
        <taxon>unclassified sequences</taxon>
        <taxon>metagenomes</taxon>
        <taxon>ecological metagenomes</taxon>
    </lineage>
</organism>
<evidence type="ECO:0000313" key="1">
    <source>
        <dbReference type="EMBL" id="KKM99424.1"/>
    </source>
</evidence>
<sequence>MPDFKESPQQEPDSYGCPTCHPNIVLNWSLERYIAHRKNFHRPLLLSMVGETKVEAVDGCIVGVRGKCTHGFNSWPVELDLDRRGNLPT</sequence>
<name>A0A0F9LWD2_9ZZZZ</name>
<gene>
    <name evidence="1" type="ORF">LCGC14_1147920</name>
</gene>
<dbReference type="EMBL" id="LAZR01005498">
    <property type="protein sequence ID" value="KKM99424.1"/>
    <property type="molecule type" value="Genomic_DNA"/>
</dbReference>
<protein>
    <submittedName>
        <fullName evidence="1">Uncharacterized protein</fullName>
    </submittedName>
</protein>
<accession>A0A0F9LWD2</accession>
<reference evidence="1" key="1">
    <citation type="journal article" date="2015" name="Nature">
        <title>Complex archaea that bridge the gap between prokaryotes and eukaryotes.</title>
        <authorList>
            <person name="Spang A."/>
            <person name="Saw J.H."/>
            <person name="Jorgensen S.L."/>
            <person name="Zaremba-Niedzwiedzka K."/>
            <person name="Martijn J."/>
            <person name="Lind A.E."/>
            <person name="van Eijk R."/>
            <person name="Schleper C."/>
            <person name="Guy L."/>
            <person name="Ettema T.J."/>
        </authorList>
    </citation>
    <scope>NUCLEOTIDE SEQUENCE</scope>
</reference>
<proteinExistence type="predicted"/>
<comment type="caution">
    <text evidence="1">The sequence shown here is derived from an EMBL/GenBank/DDBJ whole genome shotgun (WGS) entry which is preliminary data.</text>
</comment>
<dbReference type="AlphaFoldDB" id="A0A0F9LWD2"/>